<gene>
    <name evidence="1" type="ORF">BBK82_40410</name>
</gene>
<evidence type="ECO:0000313" key="2">
    <source>
        <dbReference type="Proteomes" id="UP000093053"/>
    </source>
</evidence>
<dbReference type="AlphaFoldDB" id="A0A1B2HUF0"/>
<organism evidence="1 2">
    <name type="scientific">Lentzea guizhouensis</name>
    <dbReference type="NCBI Taxonomy" id="1586287"/>
    <lineage>
        <taxon>Bacteria</taxon>
        <taxon>Bacillati</taxon>
        <taxon>Actinomycetota</taxon>
        <taxon>Actinomycetes</taxon>
        <taxon>Pseudonocardiales</taxon>
        <taxon>Pseudonocardiaceae</taxon>
        <taxon>Lentzea</taxon>
    </lineage>
</organism>
<dbReference type="KEGG" id="led:BBK82_40410"/>
<protein>
    <recommendedName>
        <fullName evidence="3">Fibronectin type-III domain-containing protein</fullName>
    </recommendedName>
</protein>
<dbReference type="EMBL" id="CP016793">
    <property type="protein sequence ID" value="ANZ41302.1"/>
    <property type="molecule type" value="Genomic_DNA"/>
</dbReference>
<name>A0A1B2HUF0_9PSEU</name>
<proteinExistence type="predicted"/>
<reference evidence="1 2" key="1">
    <citation type="submission" date="2016-07" db="EMBL/GenBank/DDBJ databases">
        <title>Complete genome sequence of the Lentzea guizhouensis DHS C013.</title>
        <authorList>
            <person name="Cao C."/>
        </authorList>
    </citation>
    <scope>NUCLEOTIDE SEQUENCE [LARGE SCALE GENOMIC DNA]</scope>
    <source>
        <strain evidence="1 2">DHS C013</strain>
    </source>
</reference>
<keyword evidence="2" id="KW-1185">Reference proteome</keyword>
<dbReference type="Proteomes" id="UP000093053">
    <property type="component" value="Chromosome"/>
</dbReference>
<evidence type="ECO:0008006" key="3">
    <source>
        <dbReference type="Google" id="ProtNLM"/>
    </source>
</evidence>
<evidence type="ECO:0000313" key="1">
    <source>
        <dbReference type="EMBL" id="ANZ41302.1"/>
    </source>
</evidence>
<dbReference type="OrthoDB" id="4494375at2"/>
<sequence>MSHDDQTRYRWCGRTVARPATRRRRCGARGTGSVALDRKAAAGRLVGYAVFAAGDGGGSWSRPVTATIEVLPPVHDVTLSVEDAVVSARWQVHPDASSVEVTRTGGAAVRSSGKTTFTDRLEGKGDHSYTLVACYRRADGGVARAAAVQVRASSRTAVAPVTALRLAPVTDGTPTVAATWRQPEPDTEVVLRRADTPCPWEFGAVVPVPDVLSYGTEVTGSLSDDGEWRTLTAAVPTGLFWYVPFTMSPNGALRGQDASLGIALPLTDVRHQRFGHEHVVSWVWPEAAGVAEVRWTCGEQKGKTRLTRQQYQLAGGFRLRCDKGELRVRVRSVVMASDGECVSADSELVVPPAPPRLRYSVELARRPLLGGGTVRVRLSAEEPVHRCTVLVVVAAGAVMPRRPDDGVVVLRSPQDVRPEAEIELSAELPKLRKPYWIRCFLEEEGVALLVDPPTKQLKVS</sequence>
<dbReference type="STRING" id="1586287.BBK82_40410"/>
<accession>A0A1B2HUF0</accession>
<dbReference type="RefSeq" id="WP_065919638.1">
    <property type="nucleotide sequence ID" value="NZ_CP016793.1"/>
</dbReference>